<dbReference type="Proteomes" id="UP000237000">
    <property type="component" value="Unassembled WGS sequence"/>
</dbReference>
<dbReference type="InParanoid" id="A0A2P5FU86"/>
<protein>
    <submittedName>
        <fullName evidence="1">Uncharacterized protein</fullName>
    </submittedName>
</protein>
<accession>A0A2P5FU86</accession>
<keyword evidence="2" id="KW-1185">Reference proteome</keyword>
<reference evidence="2" key="1">
    <citation type="submission" date="2016-06" db="EMBL/GenBank/DDBJ databases">
        <title>Parallel loss of symbiosis genes in relatives of nitrogen-fixing non-legume Parasponia.</title>
        <authorList>
            <person name="Van Velzen R."/>
            <person name="Holmer R."/>
            <person name="Bu F."/>
            <person name="Rutten L."/>
            <person name="Van Zeijl A."/>
            <person name="Liu W."/>
            <person name="Santuari L."/>
            <person name="Cao Q."/>
            <person name="Sharma T."/>
            <person name="Shen D."/>
            <person name="Roswanjaya Y."/>
            <person name="Wardhani T."/>
            <person name="Kalhor M.S."/>
            <person name="Jansen J."/>
            <person name="Van den Hoogen J."/>
            <person name="Gungor B."/>
            <person name="Hartog M."/>
            <person name="Hontelez J."/>
            <person name="Verver J."/>
            <person name="Yang W.-C."/>
            <person name="Schijlen E."/>
            <person name="Repin R."/>
            <person name="Schilthuizen M."/>
            <person name="Schranz E."/>
            <person name="Heidstra R."/>
            <person name="Miyata K."/>
            <person name="Fedorova E."/>
            <person name="Kohlen W."/>
            <person name="Bisseling T."/>
            <person name="Smit S."/>
            <person name="Geurts R."/>
        </authorList>
    </citation>
    <scope>NUCLEOTIDE SEQUENCE [LARGE SCALE GENOMIC DNA]</scope>
    <source>
        <strain evidence="2">cv. RG33-2</strain>
    </source>
</reference>
<name>A0A2P5FU86_TREOI</name>
<dbReference type="EMBL" id="JXTC01000008">
    <property type="protein sequence ID" value="POO01356.1"/>
    <property type="molecule type" value="Genomic_DNA"/>
</dbReference>
<proteinExistence type="predicted"/>
<sequence length="111" mass="12819">ECQNTPADITIIIDMSKIVRWSKVDEDDEFELTYRCRGLRWPEVTENNDIFKLFYLALHESSNGKERQQDLGQGWGLSGGWRVSWPKVLRRGEGGWCGSPMGRRSEEEKGV</sequence>
<comment type="caution">
    <text evidence="1">The sequence shown here is derived from an EMBL/GenBank/DDBJ whole genome shotgun (WGS) entry which is preliminary data.</text>
</comment>
<dbReference type="AlphaFoldDB" id="A0A2P5FU86"/>
<organism evidence="1 2">
    <name type="scientific">Trema orientale</name>
    <name type="common">Charcoal tree</name>
    <name type="synonym">Celtis orientalis</name>
    <dbReference type="NCBI Taxonomy" id="63057"/>
    <lineage>
        <taxon>Eukaryota</taxon>
        <taxon>Viridiplantae</taxon>
        <taxon>Streptophyta</taxon>
        <taxon>Embryophyta</taxon>
        <taxon>Tracheophyta</taxon>
        <taxon>Spermatophyta</taxon>
        <taxon>Magnoliopsida</taxon>
        <taxon>eudicotyledons</taxon>
        <taxon>Gunneridae</taxon>
        <taxon>Pentapetalae</taxon>
        <taxon>rosids</taxon>
        <taxon>fabids</taxon>
        <taxon>Rosales</taxon>
        <taxon>Cannabaceae</taxon>
        <taxon>Trema</taxon>
    </lineage>
</organism>
<gene>
    <name evidence="1" type="ORF">TorRG33x02_026630</name>
</gene>
<evidence type="ECO:0000313" key="1">
    <source>
        <dbReference type="EMBL" id="POO01356.1"/>
    </source>
</evidence>
<evidence type="ECO:0000313" key="2">
    <source>
        <dbReference type="Proteomes" id="UP000237000"/>
    </source>
</evidence>
<feature type="non-terminal residue" evidence="1">
    <location>
        <position position="1"/>
    </location>
</feature>